<feature type="domain" description="Peptidase S11 D-alanyl-D-alanine carboxypeptidase A N-terminal" evidence="13">
    <location>
        <begin position="80"/>
        <end position="312"/>
    </location>
</feature>
<reference evidence="14 15" key="2">
    <citation type="submission" date="2020-03" db="EMBL/GenBank/DDBJ databases">
        <authorList>
            <person name="Ichikawa N."/>
            <person name="Kimura A."/>
            <person name="Kitahashi Y."/>
            <person name="Uohara A."/>
        </authorList>
    </citation>
    <scope>NUCLEOTIDE SEQUENCE [LARGE SCALE GENOMIC DNA]</scope>
    <source>
        <strain evidence="14 15">NBRC 108639</strain>
    </source>
</reference>
<feature type="compositionally biased region" description="Low complexity" evidence="10">
    <location>
        <begin position="357"/>
        <end position="366"/>
    </location>
</feature>
<gene>
    <name evidence="14" type="ORF">Phou_001020</name>
</gene>
<evidence type="ECO:0000313" key="15">
    <source>
        <dbReference type="Proteomes" id="UP000482800"/>
    </source>
</evidence>
<evidence type="ECO:0000256" key="10">
    <source>
        <dbReference type="SAM" id="MobiDB-lite"/>
    </source>
</evidence>
<dbReference type="GO" id="GO:0009252">
    <property type="term" value="P:peptidoglycan biosynthetic process"/>
    <property type="evidence" value="ECO:0007669"/>
    <property type="project" value="UniProtKB-KW"/>
</dbReference>
<feature type="compositionally biased region" description="Low complexity" evidence="10">
    <location>
        <begin position="461"/>
        <end position="476"/>
    </location>
</feature>
<keyword evidence="6" id="KW-0961">Cell wall biogenesis/degradation</keyword>
<feature type="region of interest" description="Disordered" evidence="10">
    <location>
        <begin position="344"/>
        <end position="373"/>
    </location>
</feature>
<name>A0A6V8JTS4_9ACTN</name>
<comment type="caution">
    <text evidence="14">The sequence shown here is derived from an EMBL/GenBank/DDBJ whole genome shotgun (WGS) entry which is preliminary data.</text>
</comment>
<evidence type="ECO:0000256" key="11">
    <source>
        <dbReference type="SAM" id="Phobius"/>
    </source>
</evidence>
<feature type="transmembrane region" description="Helical" evidence="11">
    <location>
        <begin position="376"/>
        <end position="397"/>
    </location>
</feature>
<keyword evidence="5" id="KW-0573">Peptidoglycan synthesis</keyword>
<keyword evidence="4" id="KW-0133">Cell shape</keyword>
<evidence type="ECO:0000256" key="8">
    <source>
        <dbReference type="PIRSR" id="PIRSR618044-2"/>
    </source>
</evidence>
<feature type="chain" id="PRO_5028985259" description="Peptidase S11 D-alanyl-D-alanine carboxypeptidase A N-terminal domain-containing protein" evidence="12">
    <location>
        <begin position="31"/>
        <end position="675"/>
    </location>
</feature>
<evidence type="ECO:0000256" key="1">
    <source>
        <dbReference type="ARBA" id="ARBA00007164"/>
    </source>
</evidence>
<evidence type="ECO:0000256" key="5">
    <source>
        <dbReference type="ARBA" id="ARBA00022984"/>
    </source>
</evidence>
<feature type="binding site" evidence="8">
    <location>
        <position position="282"/>
    </location>
    <ligand>
        <name>substrate</name>
    </ligand>
</feature>
<evidence type="ECO:0000256" key="7">
    <source>
        <dbReference type="PIRSR" id="PIRSR618044-1"/>
    </source>
</evidence>
<organism evidence="14 15">
    <name type="scientific">Phytohabitans houttuyneae</name>
    <dbReference type="NCBI Taxonomy" id="1076126"/>
    <lineage>
        <taxon>Bacteria</taxon>
        <taxon>Bacillati</taxon>
        <taxon>Actinomycetota</taxon>
        <taxon>Actinomycetes</taxon>
        <taxon>Micromonosporales</taxon>
        <taxon>Micromonosporaceae</taxon>
    </lineage>
</organism>
<evidence type="ECO:0000256" key="2">
    <source>
        <dbReference type="ARBA" id="ARBA00022729"/>
    </source>
</evidence>
<feature type="compositionally biased region" description="Basic and acidic residues" evidence="10">
    <location>
        <begin position="534"/>
        <end position="556"/>
    </location>
</feature>
<protein>
    <recommendedName>
        <fullName evidence="13">Peptidase S11 D-alanyl-D-alanine carboxypeptidase A N-terminal domain-containing protein</fullName>
    </recommendedName>
</protein>
<sequence>MNGRGLAAALVGSVLAAAPVVVFGPAPAAAAPVVPCPTEKLSPPPQRPPKPKAPALDPAHAQVGGEALATSGLAIPDGAAAPPKLTASTWLVADLDTGQVLGGCNPHGYETPASVQKVLLAATMIPKLDPKQVVQVTRDDLKIERGSSAVGLLEGGKYPIETLWYGLLFDSGNDAANVLARVGGGDKGQPGGVAMMNAEARHLGALQTHAVTPSGLDGPGQFTSAYDLVLIARAAFGLPDFRKYVATRTAKIPPQPPKDPRGFQIQNDNGLLQKYPGALGGKSGFTTLARHSFVGAAKRGNRTLVAAVLGAEARPIRASEQTAKLLDWGFALPADASVGRLVEPGELDVKPTPPADQPAADGAARPSDSLPGSSPAAVIGLTVAVAAVALVILLATTRRRAVVRARRAALAERRAATPRARPTADHPAPRRTPSPRHPTDERLWSPDDTAPPFDPRGGPGASAPPSARGRPAFDGTPDGRRRDAGRGGPAFDGAPEGRRDAGRGGPASDGTLDGRRRPVRDDVPDAGRGAGAARDGRRGASRDQRADGRRTTERRRAPGRGEVSDGVYRPVDPQPHEPGPRRGPRPPSGPRPATGYGAPDDYYPPPATDRPTRPDTRPRGGDGRAPEHRTRGDRPVPSQRDGRTERRRGADGFPPSDLYAPGDPRPRPRRDDGWR</sequence>
<evidence type="ECO:0000256" key="12">
    <source>
        <dbReference type="SAM" id="SignalP"/>
    </source>
</evidence>
<reference evidence="14 15" key="1">
    <citation type="submission" date="2020-03" db="EMBL/GenBank/DDBJ databases">
        <title>Whole genome shotgun sequence of Phytohabitans houttuyneae NBRC 108639.</title>
        <authorList>
            <person name="Komaki H."/>
            <person name="Tamura T."/>
        </authorList>
    </citation>
    <scope>NUCLEOTIDE SEQUENCE [LARGE SCALE GENOMIC DNA]</scope>
    <source>
        <strain evidence="14 15">NBRC 108639</strain>
    </source>
</reference>
<feature type="active site" description="Proton acceptor" evidence="7">
    <location>
        <position position="117"/>
    </location>
</feature>
<dbReference type="InterPro" id="IPR001967">
    <property type="entry name" value="Peptidase_S11_N"/>
</dbReference>
<keyword evidence="3" id="KW-0378">Hydrolase</keyword>
<dbReference type="PANTHER" id="PTHR21581:SF33">
    <property type="entry name" value="D-ALANYL-D-ALANINE CARBOXYPEPTIDASE DACB"/>
    <property type="match status" value="1"/>
</dbReference>
<feature type="signal peptide" evidence="12">
    <location>
        <begin position="1"/>
        <end position="30"/>
    </location>
</feature>
<dbReference type="Gene3D" id="3.40.710.10">
    <property type="entry name" value="DD-peptidase/beta-lactamase superfamily"/>
    <property type="match status" value="1"/>
</dbReference>
<dbReference type="Proteomes" id="UP000482800">
    <property type="component" value="Unassembled WGS sequence"/>
</dbReference>
<evidence type="ECO:0000256" key="4">
    <source>
        <dbReference type="ARBA" id="ARBA00022960"/>
    </source>
</evidence>
<dbReference type="GO" id="GO:0008360">
    <property type="term" value="P:regulation of cell shape"/>
    <property type="evidence" value="ECO:0007669"/>
    <property type="project" value="UniProtKB-KW"/>
</dbReference>
<accession>A0A6V8JTS4</accession>
<evidence type="ECO:0000256" key="6">
    <source>
        <dbReference type="ARBA" id="ARBA00023316"/>
    </source>
</evidence>
<keyword evidence="11" id="KW-0472">Membrane</keyword>
<proteinExistence type="inferred from homology"/>
<feature type="compositionally biased region" description="Basic and acidic residues" evidence="10">
    <location>
        <begin position="664"/>
        <end position="675"/>
    </location>
</feature>
<dbReference type="GO" id="GO:0009002">
    <property type="term" value="F:serine-type D-Ala-D-Ala carboxypeptidase activity"/>
    <property type="evidence" value="ECO:0007669"/>
    <property type="project" value="InterPro"/>
</dbReference>
<keyword evidence="11" id="KW-1133">Transmembrane helix</keyword>
<dbReference type="InterPro" id="IPR012338">
    <property type="entry name" value="Beta-lactam/transpept-like"/>
</dbReference>
<evidence type="ECO:0000313" key="14">
    <source>
        <dbReference type="EMBL" id="GFJ75922.1"/>
    </source>
</evidence>
<feature type="compositionally biased region" description="Basic and acidic residues" evidence="10">
    <location>
        <begin position="610"/>
        <end position="650"/>
    </location>
</feature>
<dbReference type="InterPro" id="IPR018044">
    <property type="entry name" value="Peptidase_S11"/>
</dbReference>
<dbReference type="AlphaFoldDB" id="A0A6V8JTS4"/>
<dbReference type="EMBL" id="BLPF01000001">
    <property type="protein sequence ID" value="GFJ75922.1"/>
    <property type="molecule type" value="Genomic_DNA"/>
</dbReference>
<keyword evidence="2 12" id="KW-0732">Signal</keyword>
<dbReference type="GO" id="GO:0006508">
    <property type="term" value="P:proteolysis"/>
    <property type="evidence" value="ECO:0007669"/>
    <property type="project" value="InterPro"/>
</dbReference>
<feature type="active site" evidence="7">
    <location>
        <position position="171"/>
    </location>
</feature>
<feature type="compositionally biased region" description="Basic and acidic residues" evidence="10">
    <location>
        <begin position="512"/>
        <end position="525"/>
    </location>
</feature>
<evidence type="ECO:0000256" key="9">
    <source>
        <dbReference type="RuleBase" id="RU004016"/>
    </source>
</evidence>
<dbReference type="GO" id="GO:0071555">
    <property type="term" value="P:cell wall organization"/>
    <property type="evidence" value="ECO:0007669"/>
    <property type="project" value="UniProtKB-KW"/>
</dbReference>
<keyword evidence="15" id="KW-1185">Reference proteome</keyword>
<comment type="similarity">
    <text evidence="1 9">Belongs to the peptidase S11 family.</text>
</comment>
<feature type="compositionally biased region" description="Low complexity" evidence="10">
    <location>
        <begin position="591"/>
        <end position="601"/>
    </location>
</feature>
<dbReference type="SUPFAM" id="SSF56601">
    <property type="entry name" value="beta-lactamase/transpeptidase-like"/>
    <property type="match status" value="1"/>
</dbReference>
<evidence type="ECO:0000259" key="13">
    <source>
        <dbReference type="Pfam" id="PF00768"/>
    </source>
</evidence>
<evidence type="ECO:0000256" key="3">
    <source>
        <dbReference type="ARBA" id="ARBA00022801"/>
    </source>
</evidence>
<dbReference type="PRINTS" id="PR00725">
    <property type="entry name" value="DADACBPTASE1"/>
</dbReference>
<dbReference type="Pfam" id="PF00768">
    <property type="entry name" value="Peptidase_S11"/>
    <property type="match status" value="1"/>
</dbReference>
<feature type="active site" description="Acyl-ester intermediate" evidence="7">
    <location>
        <position position="114"/>
    </location>
</feature>
<feature type="region of interest" description="Disordered" evidence="10">
    <location>
        <begin position="39"/>
        <end position="62"/>
    </location>
</feature>
<keyword evidence="11" id="KW-0812">Transmembrane</keyword>
<dbReference type="PANTHER" id="PTHR21581">
    <property type="entry name" value="D-ALANYL-D-ALANINE CARBOXYPEPTIDASE"/>
    <property type="match status" value="1"/>
</dbReference>
<feature type="compositionally biased region" description="Pro residues" evidence="10">
    <location>
        <begin position="42"/>
        <end position="52"/>
    </location>
</feature>
<feature type="region of interest" description="Disordered" evidence="10">
    <location>
        <begin position="411"/>
        <end position="675"/>
    </location>
</feature>